<dbReference type="HOGENOM" id="CLU_1824559_0_0_0"/>
<dbReference type="AlphaFoldDB" id="D6YU19"/>
<accession>D6YU19</accession>
<proteinExistence type="predicted"/>
<dbReference type="Proteomes" id="UP000001505">
    <property type="component" value="Chromosome"/>
</dbReference>
<dbReference type="PROSITE" id="PS51257">
    <property type="entry name" value="PROKAR_LIPOPROTEIN"/>
    <property type="match status" value="1"/>
</dbReference>
<protein>
    <recommendedName>
        <fullName evidence="3">Lipoprotein</fullName>
    </recommendedName>
</protein>
<dbReference type="KEGG" id="wch:wcw_0255"/>
<name>D6YU19_WADCW</name>
<dbReference type="EMBL" id="CP001928">
    <property type="protein sequence ID" value="ADI37630.1"/>
    <property type="molecule type" value="Genomic_DNA"/>
</dbReference>
<reference evidence="1 2" key="1">
    <citation type="journal article" date="2010" name="PLoS ONE">
        <title>The Waddlia genome: a window into chlamydial biology.</title>
        <authorList>
            <person name="Bertelli C."/>
            <person name="Collyn F."/>
            <person name="Croxatto A."/>
            <person name="Ruckert C."/>
            <person name="Polkinghorne A."/>
            <person name="Kebbi-Beghdadi C."/>
            <person name="Goesmann A."/>
            <person name="Vaughan L."/>
            <person name="Greub G."/>
        </authorList>
    </citation>
    <scope>NUCLEOTIDE SEQUENCE [LARGE SCALE GENOMIC DNA]</scope>
    <source>
        <strain evidence="2">ATCC VR-1470 / WSU 86-1044</strain>
    </source>
</reference>
<evidence type="ECO:0008006" key="3">
    <source>
        <dbReference type="Google" id="ProtNLM"/>
    </source>
</evidence>
<sequence>MKKIIVCSLFIILSIFPLFTGCWQMEFSSRQFKSKVGKEIYTGLSTPAHVKIEGMRTLTQSEIEKLQSFLLEDKGYIFNRTKKCLFIPEITVTFEGKEQVVAMISFVCKQIKLIHDDQTVILDIDPMAEVFSNYIQKELIK</sequence>
<keyword evidence="2" id="KW-1185">Reference proteome</keyword>
<gene>
    <name evidence="1" type="ordered locus">wcw_0255</name>
</gene>
<evidence type="ECO:0000313" key="1">
    <source>
        <dbReference type="EMBL" id="ADI37630.1"/>
    </source>
</evidence>
<dbReference type="STRING" id="716544.wcw_0255"/>
<evidence type="ECO:0000313" key="2">
    <source>
        <dbReference type="Proteomes" id="UP000001505"/>
    </source>
</evidence>
<organism evidence="1 2">
    <name type="scientific">Waddlia chondrophila (strain ATCC VR-1470 / WSU 86-1044)</name>
    <dbReference type="NCBI Taxonomy" id="716544"/>
    <lineage>
        <taxon>Bacteria</taxon>
        <taxon>Pseudomonadati</taxon>
        <taxon>Chlamydiota</taxon>
        <taxon>Chlamydiia</taxon>
        <taxon>Parachlamydiales</taxon>
        <taxon>Waddliaceae</taxon>
        <taxon>Waddlia</taxon>
    </lineage>
</organism>
<dbReference type="eggNOG" id="ENOG50339Q0">
    <property type="taxonomic scope" value="Bacteria"/>
</dbReference>